<name>G7VC59_9CREN</name>
<dbReference type="HOGENOM" id="CLU_3323134_0_0_2"/>
<proteinExistence type="predicted"/>
<accession>G7VC59</accession>
<reference evidence="1 2" key="1">
    <citation type="journal article" date="2012" name="J. Bacteriol.">
        <title>Complete genome sequence of strain 1860, a crenarchaeon of the genus pyrobaculum able to grow with various electron acceptors.</title>
        <authorList>
            <person name="Mardanov A.V."/>
            <person name="Gumerov V.M."/>
            <person name="Slobodkina G.B."/>
            <person name="Beletsky A.V."/>
            <person name="Bonch-Osmolovskaya E.A."/>
            <person name="Ravin N.V."/>
            <person name="Skryabin K.G."/>
        </authorList>
    </citation>
    <scope>NUCLEOTIDE SEQUENCE [LARGE SCALE GENOMIC DNA]</scope>
    <source>
        <strain evidence="1 2">1860</strain>
    </source>
</reference>
<keyword evidence="2" id="KW-1185">Reference proteome</keyword>
<evidence type="ECO:0000313" key="1">
    <source>
        <dbReference type="EMBL" id="AET33745.1"/>
    </source>
</evidence>
<dbReference type="AlphaFoldDB" id="G7VC59"/>
<evidence type="ECO:0000313" key="2">
    <source>
        <dbReference type="Proteomes" id="UP000005867"/>
    </source>
</evidence>
<dbReference type="BioCyc" id="PSP1104324:GJSN-2305-MONOMER"/>
<dbReference type="Proteomes" id="UP000005867">
    <property type="component" value="Chromosome"/>
</dbReference>
<dbReference type="EMBL" id="CP003098">
    <property type="protein sequence ID" value="AET33745.1"/>
    <property type="molecule type" value="Genomic_DNA"/>
</dbReference>
<sequence length="38" mass="4148">MEGRFWGLCAFSMSADGDLIEMADADVFQFSAARRAAC</sequence>
<dbReference type="KEGG" id="pyr:P186_2357"/>
<gene>
    <name evidence="1" type="ORF">P186_2357</name>
</gene>
<organism evidence="1 2">
    <name type="scientific">Pyrobaculum ferrireducens</name>
    <dbReference type="NCBI Taxonomy" id="1104324"/>
    <lineage>
        <taxon>Archaea</taxon>
        <taxon>Thermoproteota</taxon>
        <taxon>Thermoprotei</taxon>
        <taxon>Thermoproteales</taxon>
        <taxon>Thermoproteaceae</taxon>
        <taxon>Pyrobaculum</taxon>
    </lineage>
</organism>
<protein>
    <submittedName>
        <fullName evidence="1">Uncharacterized protein</fullName>
    </submittedName>
</protein>